<evidence type="ECO:0008006" key="3">
    <source>
        <dbReference type="Google" id="ProtNLM"/>
    </source>
</evidence>
<keyword evidence="2" id="KW-1185">Reference proteome</keyword>
<dbReference type="AlphaFoldDB" id="A0A1P8WAS3"/>
<organism evidence="1 2">
    <name type="scientific">Fuerstiella marisgermanici</name>
    <dbReference type="NCBI Taxonomy" id="1891926"/>
    <lineage>
        <taxon>Bacteria</taxon>
        <taxon>Pseudomonadati</taxon>
        <taxon>Planctomycetota</taxon>
        <taxon>Planctomycetia</taxon>
        <taxon>Planctomycetales</taxon>
        <taxon>Planctomycetaceae</taxon>
        <taxon>Fuerstiella</taxon>
    </lineage>
</organism>
<proteinExistence type="predicted"/>
<protein>
    <recommendedName>
        <fullName evidence="3">UspA domain-containing protein</fullName>
    </recommendedName>
</protein>
<dbReference type="EMBL" id="CP017641">
    <property type="protein sequence ID" value="APZ91153.1"/>
    <property type="molecule type" value="Genomic_DNA"/>
</dbReference>
<reference evidence="1 2" key="1">
    <citation type="journal article" date="2016" name="Front. Microbiol.">
        <title>Fuerstia marisgermanicae gen. nov., sp. nov., an Unusual Member of the Phylum Planctomycetes from the German Wadden Sea.</title>
        <authorList>
            <person name="Kohn T."/>
            <person name="Heuer A."/>
            <person name="Jogler M."/>
            <person name="Vollmers J."/>
            <person name="Boedeker C."/>
            <person name="Bunk B."/>
            <person name="Rast P."/>
            <person name="Borchert D."/>
            <person name="Glockner I."/>
            <person name="Freese H.M."/>
            <person name="Klenk H.P."/>
            <person name="Overmann J."/>
            <person name="Kaster A.K."/>
            <person name="Rohde M."/>
            <person name="Wiegand S."/>
            <person name="Jogler C."/>
        </authorList>
    </citation>
    <scope>NUCLEOTIDE SEQUENCE [LARGE SCALE GENOMIC DNA]</scope>
    <source>
        <strain evidence="1 2">NH11</strain>
    </source>
</reference>
<dbReference type="KEGG" id="fmr:Fuma_00739"/>
<dbReference type="RefSeq" id="WP_077022958.1">
    <property type="nucleotide sequence ID" value="NZ_CP017641.1"/>
</dbReference>
<dbReference type="Gene3D" id="3.40.50.12370">
    <property type="match status" value="1"/>
</dbReference>
<evidence type="ECO:0000313" key="2">
    <source>
        <dbReference type="Proteomes" id="UP000187735"/>
    </source>
</evidence>
<gene>
    <name evidence="1" type="ORF">Fuma_00739</name>
</gene>
<dbReference type="STRING" id="1891926.Fuma_00739"/>
<accession>A0A1P8WAS3</accession>
<evidence type="ECO:0000313" key="1">
    <source>
        <dbReference type="EMBL" id="APZ91153.1"/>
    </source>
</evidence>
<name>A0A1P8WAS3_9PLAN</name>
<sequence length="284" mass="31968">MPDHIDEFESIFRRSERELFQYVEIPIRSVTIVTDDDADKASQTEAMVKAFLPRLAEAGEWRTITGSEYHTVAQLLEILDQKQTDLIITYRHLQEESLVPQHSLGVYLDVLTQTTSIPVLVLPGTAAQPVSVHDRVCDRVMVVADHISGDNRLINYGVRMCRSGGSIWLCHVEDDVAFERYMAVIARIPEIDSDDARVLIENQLLADAQEFIDNCSKVIDGEGPNITVNSFVGRGHHLRDYQALIQEHDVDLLVLNTKADDQLAMHGRAYSLSVELTDVSMLLL</sequence>
<dbReference type="OrthoDB" id="9255510at2"/>
<dbReference type="Proteomes" id="UP000187735">
    <property type="component" value="Chromosome"/>
</dbReference>